<dbReference type="GO" id="GO:0008483">
    <property type="term" value="F:transaminase activity"/>
    <property type="evidence" value="ECO:0007669"/>
    <property type="project" value="UniProtKB-KW"/>
</dbReference>
<evidence type="ECO:0000313" key="3">
    <source>
        <dbReference type="EMBL" id="MUN39082.1"/>
    </source>
</evidence>
<dbReference type="SUPFAM" id="SSF53383">
    <property type="entry name" value="PLP-dependent transferases"/>
    <property type="match status" value="1"/>
</dbReference>
<keyword evidence="3" id="KW-0032">Aminotransferase</keyword>
<organism evidence="3 4">
    <name type="scientific">Actinomadura litoris</name>
    <dbReference type="NCBI Taxonomy" id="2678616"/>
    <lineage>
        <taxon>Bacteria</taxon>
        <taxon>Bacillati</taxon>
        <taxon>Actinomycetota</taxon>
        <taxon>Actinomycetes</taxon>
        <taxon>Streptosporangiales</taxon>
        <taxon>Thermomonosporaceae</taxon>
        <taxon>Actinomadura</taxon>
    </lineage>
</organism>
<dbReference type="EMBL" id="WOFH01000007">
    <property type="protein sequence ID" value="MUN39082.1"/>
    <property type="molecule type" value="Genomic_DNA"/>
</dbReference>
<dbReference type="Gene3D" id="3.90.1150.10">
    <property type="entry name" value="Aspartate Aminotransferase, domain 1"/>
    <property type="match status" value="1"/>
</dbReference>
<evidence type="ECO:0000313" key="4">
    <source>
        <dbReference type="Proteomes" id="UP000432015"/>
    </source>
</evidence>
<gene>
    <name evidence="3" type="ORF">GNZ18_21120</name>
</gene>
<accession>A0A7K1L3T8</accession>
<keyword evidence="3" id="KW-0808">Transferase</keyword>
<dbReference type="InterPro" id="IPR015421">
    <property type="entry name" value="PyrdxlP-dep_Trfase_major"/>
</dbReference>
<comment type="caution">
    <text evidence="3">The sequence shown here is derived from an EMBL/GenBank/DDBJ whole genome shotgun (WGS) entry which is preliminary data.</text>
</comment>
<evidence type="ECO:0000256" key="2">
    <source>
        <dbReference type="RuleBase" id="RU004508"/>
    </source>
</evidence>
<dbReference type="PANTHER" id="PTHR30244">
    <property type="entry name" value="TRANSAMINASE"/>
    <property type="match status" value="1"/>
</dbReference>
<proteinExistence type="inferred from homology"/>
<protein>
    <submittedName>
        <fullName evidence="3">L-alanine--N-amidino-3-keto-scyllo-inosamine aminotransferase</fullName>
    </submittedName>
</protein>
<dbReference type="AlphaFoldDB" id="A0A7K1L3T8"/>
<dbReference type="Proteomes" id="UP000432015">
    <property type="component" value="Unassembled WGS sequence"/>
</dbReference>
<dbReference type="Gene3D" id="3.40.640.10">
    <property type="entry name" value="Type I PLP-dependent aspartate aminotransferase-like (Major domain)"/>
    <property type="match status" value="1"/>
</dbReference>
<dbReference type="CDD" id="cd00616">
    <property type="entry name" value="AHBA_syn"/>
    <property type="match status" value="1"/>
</dbReference>
<dbReference type="GO" id="GO:0030170">
    <property type="term" value="F:pyridoxal phosphate binding"/>
    <property type="evidence" value="ECO:0007669"/>
    <property type="project" value="TreeGrafter"/>
</dbReference>
<dbReference type="InterPro" id="IPR015424">
    <property type="entry name" value="PyrdxlP-dep_Trfase"/>
</dbReference>
<dbReference type="InterPro" id="IPR015422">
    <property type="entry name" value="PyrdxlP-dep_Trfase_small"/>
</dbReference>
<reference evidence="3 4" key="1">
    <citation type="submission" date="2019-11" db="EMBL/GenBank/DDBJ databases">
        <authorList>
            <person name="Cao P."/>
        </authorList>
    </citation>
    <scope>NUCLEOTIDE SEQUENCE [LARGE SCALE GENOMIC DNA]</scope>
    <source>
        <strain evidence="3 4">NEAU-AAG5</strain>
    </source>
</reference>
<keyword evidence="4" id="KW-1185">Reference proteome</keyword>
<evidence type="ECO:0000256" key="1">
    <source>
        <dbReference type="ARBA" id="ARBA00001933"/>
    </source>
</evidence>
<dbReference type="GO" id="GO:0000271">
    <property type="term" value="P:polysaccharide biosynthetic process"/>
    <property type="evidence" value="ECO:0007669"/>
    <property type="project" value="TreeGrafter"/>
</dbReference>
<dbReference type="PANTHER" id="PTHR30244:SF34">
    <property type="entry name" value="DTDP-4-AMINO-4,6-DIDEOXYGALACTOSE TRANSAMINASE"/>
    <property type="match status" value="1"/>
</dbReference>
<dbReference type="InterPro" id="IPR000653">
    <property type="entry name" value="DegT/StrS_aminotransferase"/>
</dbReference>
<keyword evidence="2" id="KW-0663">Pyridoxal phosphate</keyword>
<comment type="similarity">
    <text evidence="2">Belongs to the DegT/DnrJ/EryC1 family.</text>
</comment>
<name>A0A7K1L3T8_9ACTN</name>
<comment type="cofactor">
    <cofactor evidence="1">
        <name>pyridoxal 5'-phosphate</name>
        <dbReference type="ChEBI" id="CHEBI:597326"/>
    </cofactor>
</comment>
<dbReference type="Pfam" id="PF01041">
    <property type="entry name" value="DegT_DnrJ_EryC1"/>
    <property type="match status" value="1"/>
</dbReference>
<sequence length="410" mass="43307">MPGPGFAFMDDAERDNVLEVLAHWHEHRLDFDNPGSTSMVRRFEDAAAARFGVPHCVPVNSGTSALLVALAGLGVGPGDEVIVPGYMFVASIGAVICGGATPVLAEIDESLTLDPADVRERITPRTRAIMPVHMLGAPSDMTALRAIADEHGLALLEDTAQATGGTYRGEPLGTLGAAGAFSLNPFKVVTGLDGGFLLTRDPRLFQRAHSFHDQGWFPHRQETGEGEPVFGLNLRLSDLNAAVALAQLGKLDAVLERTRAVKRDLLARIPERPGMRRRLLHDPEGECGTLAVFVFDSAESAAAVAKRVRCKPLIDSPKHYYGGLPALAAFGRGEPGPFPFRASGTLGDGRDYAKGALPRTDDVLARSVALSTGVSDSYLGAGNGVGPFSTPEDVERVAAEFNAAAAEVLG</sequence>